<dbReference type="AlphaFoldDB" id="A0A4R9J3N3"/>
<name>A0A4R9J3N3_9LEPT</name>
<feature type="transmembrane region" description="Helical" evidence="1">
    <location>
        <begin position="41"/>
        <end position="59"/>
    </location>
</feature>
<keyword evidence="3" id="KW-0482">Metalloprotease</keyword>
<feature type="transmembrane region" description="Helical" evidence="1">
    <location>
        <begin position="79"/>
        <end position="104"/>
    </location>
</feature>
<keyword evidence="1" id="KW-1133">Transmembrane helix</keyword>
<reference evidence="3" key="1">
    <citation type="journal article" date="2019" name="PLoS Negl. Trop. Dis.">
        <title>Revisiting the worldwide diversity of Leptospira species in the environment.</title>
        <authorList>
            <person name="Vincent A.T."/>
            <person name="Schiettekatte O."/>
            <person name="Bourhy P."/>
            <person name="Veyrier F.J."/>
            <person name="Picardeau M."/>
        </authorList>
    </citation>
    <scope>NUCLEOTIDE SEQUENCE [LARGE SCALE GENOMIC DNA]</scope>
    <source>
        <strain evidence="3">201800265</strain>
    </source>
</reference>
<dbReference type="Pfam" id="PF02517">
    <property type="entry name" value="Rce1-like"/>
    <property type="match status" value="1"/>
</dbReference>
<evidence type="ECO:0000256" key="1">
    <source>
        <dbReference type="SAM" id="Phobius"/>
    </source>
</evidence>
<dbReference type="GO" id="GO:0080120">
    <property type="term" value="P:CAAX-box protein maturation"/>
    <property type="evidence" value="ECO:0007669"/>
    <property type="project" value="UniProtKB-ARBA"/>
</dbReference>
<feature type="domain" description="CAAX prenyl protease 2/Lysostaphin resistance protein A-like" evidence="2">
    <location>
        <begin position="122"/>
        <end position="209"/>
    </location>
</feature>
<dbReference type="InterPro" id="IPR003675">
    <property type="entry name" value="Rce1/LyrA-like_dom"/>
</dbReference>
<comment type="caution">
    <text evidence="3">The sequence shown here is derived from an EMBL/GenBank/DDBJ whole genome shotgun (WGS) entry which is preliminary data.</text>
</comment>
<evidence type="ECO:0000313" key="4">
    <source>
        <dbReference type="Proteomes" id="UP000297871"/>
    </source>
</evidence>
<feature type="transmembrane region" description="Helical" evidence="1">
    <location>
        <begin position="7"/>
        <end position="29"/>
    </location>
</feature>
<keyword evidence="1" id="KW-0472">Membrane</keyword>
<keyword evidence="3" id="KW-0378">Hydrolase</keyword>
<evidence type="ECO:0000259" key="2">
    <source>
        <dbReference type="Pfam" id="PF02517"/>
    </source>
</evidence>
<dbReference type="EMBL" id="RQFY01000007">
    <property type="protein sequence ID" value="TGL31361.1"/>
    <property type="molecule type" value="Genomic_DNA"/>
</dbReference>
<dbReference type="RefSeq" id="WP_135616117.1">
    <property type="nucleotide sequence ID" value="NZ_JBNURZ010000005.1"/>
</dbReference>
<dbReference type="GO" id="GO:0004175">
    <property type="term" value="F:endopeptidase activity"/>
    <property type="evidence" value="ECO:0007669"/>
    <property type="project" value="UniProtKB-ARBA"/>
</dbReference>
<dbReference type="GO" id="GO:0006508">
    <property type="term" value="P:proteolysis"/>
    <property type="evidence" value="ECO:0007669"/>
    <property type="project" value="UniProtKB-KW"/>
</dbReference>
<evidence type="ECO:0000313" key="3">
    <source>
        <dbReference type="EMBL" id="TGL31361.1"/>
    </source>
</evidence>
<keyword evidence="1" id="KW-0812">Transmembrane</keyword>
<keyword evidence="4" id="KW-1185">Reference proteome</keyword>
<dbReference type="InterPro" id="IPR052710">
    <property type="entry name" value="CAAX_protease"/>
</dbReference>
<sequence length="277" mass="31184">MYPKIKNIITVTIALFLFQVAVSVPFILLKKSGALEVSNDYFLIIVNSVTILSVSFYAFRKSNLSFSSMLEIKPNFYKFLLSILGVCLFLQILGSFLSHLIFINSSVSQSFVKSVSQYIPGNTFLLYFLGVVVAPITEELYFRGFVFAGLSKNYSWKIALIVSAGLFALFHINPSQMVAAIIIGLFSGYVLYISNNILLSIVIHCFYNGLTLFSSFAIAKFDLHNSVFNIKLGWYVIDIVDISSIILLIISLPYFLRYSREMKLELENNQNGIQANV</sequence>
<keyword evidence="3" id="KW-0645">Protease</keyword>
<proteinExistence type="predicted"/>
<accession>A0A4R9J3N3</accession>
<feature type="transmembrane region" description="Helical" evidence="1">
    <location>
        <begin position="201"/>
        <end position="221"/>
    </location>
</feature>
<feature type="transmembrane region" description="Helical" evidence="1">
    <location>
        <begin position="154"/>
        <end position="172"/>
    </location>
</feature>
<dbReference type="PANTHER" id="PTHR36435:SF1">
    <property type="entry name" value="CAAX AMINO TERMINAL PROTEASE FAMILY PROTEIN"/>
    <property type="match status" value="1"/>
</dbReference>
<dbReference type="OrthoDB" id="4177129at2"/>
<gene>
    <name evidence="3" type="ORF">EHQ52_15610</name>
</gene>
<feature type="transmembrane region" description="Helical" evidence="1">
    <location>
        <begin position="124"/>
        <end position="142"/>
    </location>
</feature>
<dbReference type="GO" id="GO:0008237">
    <property type="term" value="F:metallopeptidase activity"/>
    <property type="evidence" value="ECO:0007669"/>
    <property type="project" value="UniProtKB-KW"/>
</dbReference>
<dbReference type="PANTHER" id="PTHR36435">
    <property type="entry name" value="SLR1288 PROTEIN"/>
    <property type="match status" value="1"/>
</dbReference>
<dbReference type="Proteomes" id="UP000297871">
    <property type="component" value="Unassembled WGS sequence"/>
</dbReference>
<protein>
    <submittedName>
        <fullName evidence="3">CPBP family intramembrane metalloprotease</fullName>
    </submittedName>
</protein>
<organism evidence="3 4">
    <name type="scientific">Leptospira koniambonensis</name>
    <dbReference type="NCBI Taxonomy" id="2484950"/>
    <lineage>
        <taxon>Bacteria</taxon>
        <taxon>Pseudomonadati</taxon>
        <taxon>Spirochaetota</taxon>
        <taxon>Spirochaetia</taxon>
        <taxon>Leptospirales</taxon>
        <taxon>Leptospiraceae</taxon>
        <taxon>Leptospira</taxon>
    </lineage>
</organism>
<feature type="transmembrane region" description="Helical" evidence="1">
    <location>
        <begin position="233"/>
        <end position="256"/>
    </location>
</feature>
<feature type="transmembrane region" description="Helical" evidence="1">
    <location>
        <begin position="178"/>
        <end position="194"/>
    </location>
</feature>